<name>A0A9P5XMP8_9AGAR</name>
<evidence type="ECO:0000259" key="2">
    <source>
        <dbReference type="Pfam" id="PF17733"/>
    </source>
</evidence>
<feature type="compositionally biased region" description="Polar residues" evidence="1">
    <location>
        <begin position="73"/>
        <end position="83"/>
    </location>
</feature>
<feature type="compositionally biased region" description="Polar residues" evidence="1">
    <location>
        <begin position="126"/>
        <end position="147"/>
    </location>
</feature>
<dbReference type="Pfam" id="PF17733">
    <property type="entry name" value="KPWE_dom"/>
    <property type="match status" value="1"/>
</dbReference>
<dbReference type="OrthoDB" id="9936937at2759"/>
<comment type="caution">
    <text evidence="4">The sequence shown here is derived from an EMBL/GenBank/DDBJ whole genome shotgun (WGS) entry which is preliminary data.</text>
</comment>
<reference evidence="4" key="1">
    <citation type="submission" date="2020-11" db="EMBL/GenBank/DDBJ databases">
        <authorList>
            <consortium name="DOE Joint Genome Institute"/>
            <person name="Ahrendt S."/>
            <person name="Riley R."/>
            <person name="Andreopoulos W."/>
            <person name="Labutti K."/>
            <person name="Pangilinan J."/>
            <person name="Ruiz-Duenas F.J."/>
            <person name="Barrasa J.M."/>
            <person name="Sanchez-Garcia M."/>
            <person name="Camarero S."/>
            <person name="Miyauchi S."/>
            <person name="Serrano A."/>
            <person name="Linde D."/>
            <person name="Babiker R."/>
            <person name="Drula E."/>
            <person name="Ayuso-Fernandez I."/>
            <person name="Pacheco R."/>
            <person name="Padilla G."/>
            <person name="Ferreira P."/>
            <person name="Barriuso J."/>
            <person name="Kellner H."/>
            <person name="Castanera R."/>
            <person name="Alfaro M."/>
            <person name="Ramirez L."/>
            <person name="Pisabarro A.G."/>
            <person name="Kuo A."/>
            <person name="Tritt A."/>
            <person name="Lipzen A."/>
            <person name="He G."/>
            <person name="Yan M."/>
            <person name="Ng V."/>
            <person name="Cullen D."/>
            <person name="Martin F."/>
            <person name="Rosso M.-N."/>
            <person name="Henrissat B."/>
            <person name="Hibbett D."/>
            <person name="Martinez A.T."/>
            <person name="Grigoriev I.V."/>
        </authorList>
    </citation>
    <scope>NUCLEOTIDE SEQUENCE</scope>
    <source>
        <strain evidence="4">MF-IS2</strain>
    </source>
</reference>
<dbReference type="InterPro" id="IPR058841">
    <property type="entry name" value="HTH_76"/>
</dbReference>
<accession>A0A9P5XMP8</accession>
<evidence type="ECO:0000256" key="1">
    <source>
        <dbReference type="SAM" id="MobiDB-lite"/>
    </source>
</evidence>
<keyword evidence="5" id="KW-1185">Reference proteome</keyword>
<evidence type="ECO:0000259" key="3">
    <source>
        <dbReference type="Pfam" id="PF25871"/>
    </source>
</evidence>
<evidence type="ECO:0000313" key="4">
    <source>
        <dbReference type="EMBL" id="KAF9453314.1"/>
    </source>
</evidence>
<dbReference type="PANTHER" id="PTHR36855">
    <property type="entry name" value="CHROMOSOME 10, WHOLE GENOME SHOTGUN SEQUENCE"/>
    <property type="match status" value="1"/>
</dbReference>
<organism evidence="4 5">
    <name type="scientific">Macrolepiota fuliginosa MF-IS2</name>
    <dbReference type="NCBI Taxonomy" id="1400762"/>
    <lineage>
        <taxon>Eukaryota</taxon>
        <taxon>Fungi</taxon>
        <taxon>Dikarya</taxon>
        <taxon>Basidiomycota</taxon>
        <taxon>Agaricomycotina</taxon>
        <taxon>Agaricomycetes</taxon>
        <taxon>Agaricomycetidae</taxon>
        <taxon>Agaricales</taxon>
        <taxon>Agaricineae</taxon>
        <taxon>Agaricaceae</taxon>
        <taxon>Macrolepiota</taxon>
    </lineage>
</organism>
<dbReference type="AlphaFoldDB" id="A0A9P5XMP8"/>
<dbReference type="PANTHER" id="PTHR36855:SF1">
    <property type="entry name" value="PEROXISOME MEMBRANE ANCHOR PROTEIN PEX14P N-TERMINAL DOMAIN-CONTAINING PROTEIN"/>
    <property type="match status" value="1"/>
</dbReference>
<feature type="domain" description="Peroxisomal membrane protein PEX14-like KPWE" evidence="2">
    <location>
        <begin position="106"/>
        <end position="154"/>
    </location>
</feature>
<proteinExistence type="predicted"/>
<feature type="compositionally biased region" description="Polar residues" evidence="1">
    <location>
        <begin position="163"/>
        <end position="173"/>
    </location>
</feature>
<sequence>MSEGGPLDEYNAYPFDTDQIYQQGLASILANGALANSPSTEEQEEILRRTRVFYFNKTTGNSITLDEARAHEQSLQQRTSQPLAPNPISPETELETGPATAQPEEPRVLTFAELKDLIEARRIDQIPNNKIISSALNEAPPSQSTAQTRRKPWEAASEDQDPIVSTPTTTADR</sequence>
<dbReference type="InterPro" id="IPR040554">
    <property type="entry name" value="KPWE_PEX14_dom"/>
</dbReference>
<gene>
    <name evidence="4" type="ORF">P691DRAFT_771494</name>
</gene>
<dbReference type="Proteomes" id="UP000807342">
    <property type="component" value="Unassembled WGS sequence"/>
</dbReference>
<evidence type="ECO:0000313" key="5">
    <source>
        <dbReference type="Proteomes" id="UP000807342"/>
    </source>
</evidence>
<protein>
    <submittedName>
        <fullName evidence="4">Uncharacterized protein</fullName>
    </submittedName>
</protein>
<feature type="domain" description="PEX14-like helix-turn-helix" evidence="3">
    <location>
        <begin position="7"/>
        <end position="74"/>
    </location>
</feature>
<feature type="region of interest" description="Disordered" evidence="1">
    <location>
        <begin position="126"/>
        <end position="173"/>
    </location>
</feature>
<dbReference type="Pfam" id="PF25871">
    <property type="entry name" value="HTH_76"/>
    <property type="match status" value="1"/>
</dbReference>
<feature type="region of interest" description="Disordered" evidence="1">
    <location>
        <begin position="70"/>
        <end position="107"/>
    </location>
</feature>
<dbReference type="EMBL" id="MU151062">
    <property type="protein sequence ID" value="KAF9453314.1"/>
    <property type="molecule type" value="Genomic_DNA"/>
</dbReference>